<evidence type="ECO:0000313" key="3">
    <source>
        <dbReference type="EMBL" id="CAB4678085.1"/>
    </source>
</evidence>
<keyword evidence="2" id="KW-0233">DNA recombination</keyword>
<accession>A0A6J6MZR6</accession>
<dbReference type="GO" id="GO:0006310">
    <property type="term" value="P:DNA recombination"/>
    <property type="evidence" value="ECO:0007669"/>
    <property type="project" value="UniProtKB-KW"/>
</dbReference>
<dbReference type="AlphaFoldDB" id="A0A6J6MZR6"/>
<sequence length="395" mass="43760">MDPLLIAVIALLVALLVVQFRRPIGRIEGGPAPIDLGAQVVAATQSALNEALGRLSEQSARDRNEALRMATDLVTKASGEALGARAQVIDVTMQGVKNDVTDRLKDLSDALKGLEVTSSAQYSTMDSAIATLSRRTENLNEVLSSSQKRGQWGERLAEDILRSAGFVEGKNYAKQKQIEGGGKPDFRFDMPPDRILFMDVKFPLDQYMAFLASTDEAVRVNSKEAFLRALRGHVDALAKREYVDRAIENTIDYVLMFVPNESISSFIHEADPTLIDAALNKKVVLCTPLTLYAFLVVIRQAADSFHTERTAAEIMKRINLFDTEWNNYTKAVDAVEVSFKKTLDSIESINTGGTRFRKLSVQVREIEKIRKQQGIPESVDGVLIEDPLELEAIEE</sequence>
<dbReference type="EMBL" id="CAEZXM010000001">
    <property type="protein sequence ID" value="CAB4678085.1"/>
    <property type="molecule type" value="Genomic_DNA"/>
</dbReference>
<organism evidence="3">
    <name type="scientific">freshwater metagenome</name>
    <dbReference type="NCBI Taxonomy" id="449393"/>
    <lineage>
        <taxon>unclassified sequences</taxon>
        <taxon>metagenomes</taxon>
        <taxon>ecological metagenomes</taxon>
    </lineage>
</organism>
<dbReference type="PANTHER" id="PTHR30563:SF0">
    <property type="entry name" value="DNA RECOMBINATION PROTEIN RMUC"/>
    <property type="match status" value="1"/>
</dbReference>
<gene>
    <name evidence="3" type="ORF">UFOPK2366_00014</name>
</gene>
<reference evidence="3" key="1">
    <citation type="submission" date="2020-05" db="EMBL/GenBank/DDBJ databases">
        <authorList>
            <person name="Chiriac C."/>
            <person name="Salcher M."/>
            <person name="Ghai R."/>
            <person name="Kavagutti S V."/>
        </authorList>
    </citation>
    <scope>NUCLEOTIDE SEQUENCE</scope>
</reference>
<evidence type="ECO:0000256" key="1">
    <source>
        <dbReference type="ARBA" id="ARBA00023054"/>
    </source>
</evidence>
<evidence type="ECO:0000256" key="2">
    <source>
        <dbReference type="ARBA" id="ARBA00023172"/>
    </source>
</evidence>
<name>A0A6J6MZR6_9ZZZZ</name>
<dbReference type="InterPro" id="IPR003798">
    <property type="entry name" value="DNA_recombination_RmuC"/>
</dbReference>
<proteinExistence type="predicted"/>
<keyword evidence="1" id="KW-0175">Coiled coil</keyword>
<dbReference type="PANTHER" id="PTHR30563">
    <property type="entry name" value="DNA RECOMBINATION PROTEIN RMUC"/>
    <property type="match status" value="1"/>
</dbReference>
<dbReference type="Pfam" id="PF02646">
    <property type="entry name" value="RmuC"/>
    <property type="match status" value="1"/>
</dbReference>
<protein>
    <submittedName>
        <fullName evidence="3">Unannotated protein</fullName>
    </submittedName>
</protein>